<evidence type="ECO:0000313" key="1">
    <source>
        <dbReference type="EMBL" id="KEQ84229.1"/>
    </source>
</evidence>
<sequence length="180" mass="20026">MCKSENLGGSPTLVGACTRECTYVYYLLHSSSWPVRGHAADIFLLVLAVTCLQHAPRLDNTCGACVLRLNKSLCHTMAEDLRLKGPAEALAHLMRCRQERSVTNVSLTDVPVRVCSQENQASYHCAISTMDGRYHVSRVEWHCDTAQQVLDDTIGLCYSFCTWCKLISSVQRFLPIVDAS</sequence>
<gene>
    <name evidence="1" type="ORF">M438DRAFT_209281</name>
</gene>
<dbReference type="PROSITE" id="PS51257">
    <property type="entry name" value="PROKAR_LIPOPROTEIN"/>
    <property type="match status" value="1"/>
</dbReference>
<dbReference type="HOGENOM" id="CLU_1495896_0_0_1"/>
<dbReference type="AlphaFoldDB" id="A0A074XKJ6"/>
<name>A0A074XKJ6_AURPU</name>
<dbReference type="RefSeq" id="XP_029760416.1">
    <property type="nucleotide sequence ID" value="XM_029899397.1"/>
</dbReference>
<accession>A0A074XKJ6</accession>
<proteinExistence type="predicted"/>
<dbReference type="GeneID" id="40741703"/>
<reference evidence="1 2" key="1">
    <citation type="journal article" date="2014" name="BMC Genomics">
        <title>Genome sequencing of four Aureobasidium pullulans varieties: biotechnological potential, stress tolerance, and description of new species.</title>
        <authorList>
            <person name="Gostin Ar C."/>
            <person name="Ohm R.A."/>
            <person name="Kogej T."/>
            <person name="Sonjak S."/>
            <person name="Turk M."/>
            <person name="Zajc J."/>
            <person name="Zalar P."/>
            <person name="Grube M."/>
            <person name="Sun H."/>
            <person name="Han J."/>
            <person name="Sharma A."/>
            <person name="Chiniquy J."/>
            <person name="Ngan C.Y."/>
            <person name="Lipzen A."/>
            <person name="Barry K."/>
            <person name="Grigoriev I.V."/>
            <person name="Gunde-Cimerman N."/>
        </authorList>
    </citation>
    <scope>NUCLEOTIDE SEQUENCE [LARGE SCALE GENOMIC DNA]</scope>
    <source>
        <strain evidence="1 2">EXF-150</strain>
    </source>
</reference>
<organism evidence="1 2">
    <name type="scientific">Aureobasidium pullulans EXF-150</name>
    <dbReference type="NCBI Taxonomy" id="1043002"/>
    <lineage>
        <taxon>Eukaryota</taxon>
        <taxon>Fungi</taxon>
        <taxon>Dikarya</taxon>
        <taxon>Ascomycota</taxon>
        <taxon>Pezizomycotina</taxon>
        <taxon>Dothideomycetes</taxon>
        <taxon>Dothideomycetidae</taxon>
        <taxon>Dothideales</taxon>
        <taxon>Saccotheciaceae</taxon>
        <taxon>Aureobasidium</taxon>
    </lineage>
</organism>
<dbReference type="Proteomes" id="UP000030706">
    <property type="component" value="Unassembled WGS sequence"/>
</dbReference>
<evidence type="ECO:0000313" key="2">
    <source>
        <dbReference type="Proteomes" id="UP000030706"/>
    </source>
</evidence>
<dbReference type="EMBL" id="KL584982">
    <property type="protein sequence ID" value="KEQ84229.1"/>
    <property type="molecule type" value="Genomic_DNA"/>
</dbReference>
<protein>
    <submittedName>
        <fullName evidence="1">Uncharacterized protein</fullName>
    </submittedName>
</protein>
<keyword evidence="2" id="KW-1185">Reference proteome</keyword>